<evidence type="ECO:0000256" key="10">
    <source>
        <dbReference type="ARBA" id="ARBA00023242"/>
    </source>
</evidence>
<dbReference type="GO" id="GO:1990467">
    <property type="term" value="C:NuA3a histone acetyltransferase complex"/>
    <property type="evidence" value="ECO:0007669"/>
    <property type="project" value="TreeGrafter"/>
</dbReference>
<protein>
    <recommendedName>
        <fullName evidence="3 12">Histone acetyltransferase</fullName>
        <ecNumber evidence="3 12">2.3.1.48</ecNumber>
    </recommendedName>
</protein>
<feature type="compositionally biased region" description="Polar residues" evidence="13">
    <location>
        <begin position="934"/>
        <end position="951"/>
    </location>
</feature>
<feature type="compositionally biased region" description="Acidic residues" evidence="13">
    <location>
        <begin position="68"/>
        <end position="85"/>
    </location>
</feature>
<comment type="subcellular location">
    <subcellularLocation>
        <location evidence="1 12">Nucleus</location>
    </subcellularLocation>
</comment>
<dbReference type="Gene3D" id="3.40.630.30">
    <property type="match status" value="1"/>
</dbReference>
<keyword evidence="7" id="KW-0862">Zinc</keyword>
<feature type="region of interest" description="Disordered" evidence="13">
    <location>
        <begin position="766"/>
        <end position="837"/>
    </location>
</feature>
<dbReference type="SMART" id="SM00249">
    <property type="entry name" value="PHD"/>
    <property type="match status" value="1"/>
</dbReference>
<feature type="compositionally biased region" description="Low complexity" evidence="13">
    <location>
        <begin position="127"/>
        <end position="136"/>
    </location>
</feature>
<evidence type="ECO:0000256" key="5">
    <source>
        <dbReference type="ARBA" id="ARBA00022723"/>
    </source>
</evidence>
<dbReference type="PROSITE" id="PS50016">
    <property type="entry name" value="ZF_PHD_2"/>
    <property type="match status" value="1"/>
</dbReference>
<evidence type="ECO:0000313" key="15">
    <source>
        <dbReference type="Proteomes" id="UP000452235"/>
    </source>
</evidence>
<keyword evidence="8" id="KW-0156">Chromatin regulator</keyword>
<evidence type="ECO:0000256" key="1">
    <source>
        <dbReference type="ARBA" id="ARBA00004123"/>
    </source>
</evidence>
<feature type="region of interest" description="Disordered" evidence="13">
    <location>
        <begin position="58"/>
        <end position="166"/>
    </location>
</feature>
<dbReference type="AlphaFoldDB" id="A0A5M3YZN2"/>
<dbReference type="GO" id="GO:0005634">
    <property type="term" value="C:nucleus"/>
    <property type="evidence" value="ECO:0007669"/>
    <property type="project" value="UniProtKB-SubCell"/>
</dbReference>
<dbReference type="Gene3D" id="3.30.40.10">
    <property type="entry name" value="Zinc/RING finger domain, C3HC4 (zinc finger)"/>
    <property type="match status" value="1"/>
</dbReference>
<evidence type="ECO:0000256" key="2">
    <source>
        <dbReference type="ARBA" id="ARBA00010107"/>
    </source>
</evidence>
<feature type="region of interest" description="Disordered" evidence="13">
    <location>
        <begin position="873"/>
        <end position="1035"/>
    </location>
</feature>
<dbReference type="EMBL" id="BLJY01000001">
    <property type="protein sequence ID" value="GFF11986.1"/>
    <property type="molecule type" value="Genomic_DNA"/>
</dbReference>
<dbReference type="GO" id="GO:0006357">
    <property type="term" value="P:regulation of transcription by RNA polymerase II"/>
    <property type="evidence" value="ECO:0007669"/>
    <property type="project" value="TreeGrafter"/>
</dbReference>
<feature type="compositionally biased region" description="Basic and acidic residues" evidence="13">
    <location>
        <begin position="1048"/>
        <end position="1059"/>
    </location>
</feature>
<dbReference type="Proteomes" id="UP000452235">
    <property type="component" value="Unassembled WGS sequence"/>
</dbReference>
<dbReference type="Gene3D" id="1.10.10.10">
    <property type="entry name" value="Winged helix-like DNA-binding domain superfamily/Winged helix DNA-binding domain"/>
    <property type="match status" value="1"/>
</dbReference>
<keyword evidence="9" id="KW-0007">Acetylation</keyword>
<dbReference type="PANTHER" id="PTHR10615:SF161">
    <property type="entry name" value="HISTONE ACETYLTRANSFERASE KAT7"/>
    <property type="match status" value="1"/>
</dbReference>
<dbReference type="InterPro" id="IPR013083">
    <property type="entry name" value="Znf_RING/FYVE/PHD"/>
</dbReference>
<evidence type="ECO:0000256" key="11">
    <source>
        <dbReference type="ARBA" id="ARBA00045805"/>
    </source>
</evidence>
<feature type="compositionally biased region" description="Acidic residues" evidence="13">
    <location>
        <begin position="779"/>
        <end position="798"/>
    </location>
</feature>
<comment type="catalytic activity">
    <reaction evidence="12">
        <text>L-lysyl-[protein] + acetyl-CoA = N(6)-acetyl-L-lysyl-[protein] + CoA + H(+)</text>
        <dbReference type="Rhea" id="RHEA:45948"/>
        <dbReference type="Rhea" id="RHEA-COMP:9752"/>
        <dbReference type="Rhea" id="RHEA-COMP:10731"/>
        <dbReference type="ChEBI" id="CHEBI:15378"/>
        <dbReference type="ChEBI" id="CHEBI:29969"/>
        <dbReference type="ChEBI" id="CHEBI:57287"/>
        <dbReference type="ChEBI" id="CHEBI:57288"/>
        <dbReference type="ChEBI" id="CHEBI:61930"/>
        <dbReference type="EC" id="2.3.1.48"/>
    </reaction>
</comment>
<feature type="region of interest" description="Disordered" evidence="13">
    <location>
        <begin position="280"/>
        <end position="338"/>
    </location>
</feature>
<dbReference type="SUPFAM" id="SSF55729">
    <property type="entry name" value="Acyl-CoA N-acyltransferases (Nat)"/>
    <property type="match status" value="1"/>
</dbReference>
<feature type="compositionally biased region" description="Basic and acidic residues" evidence="13">
    <location>
        <begin position="303"/>
        <end position="313"/>
    </location>
</feature>
<evidence type="ECO:0000256" key="7">
    <source>
        <dbReference type="ARBA" id="ARBA00022833"/>
    </source>
</evidence>
<dbReference type="VEuPathDB" id="FungiDB:ATEG_03983"/>
<dbReference type="InterPro" id="IPR040706">
    <property type="entry name" value="Zf-MYST"/>
</dbReference>
<keyword evidence="10 12" id="KW-0539">Nucleus</keyword>
<keyword evidence="4" id="KW-0808">Transferase</keyword>
<dbReference type="Pfam" id="PF01853">
    <property type="entry name" value="MOZ_SAS"/>
    <property type="match status" value="1"/>
</dbReference>
<comment type="similarity">
    <text evidence="2 12">Belongs to the MYST (SAS/MOZ) family.</text>
</comment>
<accession>A0A5M3YZN2</accession>
<dbReference type="InterPro" id="IPR050603">
    <property type="entry name" value="MYST_HAT"/>
</dbReference>
<feature type="compositionally biased region" description="Acidic residues" evidence="13">
    <location>
        <begin position="137"/>
        <end position="154"/>
    </location>
</feature>
<evidence type="ECO:0000256" key="6">
    <source>
        <dbReference type="ARBA" id="ARBA00022771"/>
    </source>
</evidence>
<sequence>MPATVPPANDDTEMRPPADAVDSDQDAEGEEETDLYQMDQQLQDAVHRAYSGEVAEEAANAANAANAADDEDLDAEGEPDIDLDLTGENVDAQPVGAVKVPDDVPTVDNEDADGDPAFEHHSDSEQEASGSSSSSQESDEEWEGESNDREDAEGDNNTVRGNCIFCGQDEDNDPSEEFEEYLTCAVCGDHSHRQCAREQNALNEAEEATPWRCPTCVREKLEPSPAGTSSSQRKSLPKNMQKELLPAHTGDENSGFHSIFNTINPVDDLLHSSRSLRKRKTLSADIQEQTPVLRKRQRQTPLRSERSGSRDQLGDSTDPLSPVRTRSRRTRGGGEKESCRVVLKQFGRLVLAFQLNEAKMTKILNSRARPLQTRNNKKTLKAPTPLIRDGPAHFAPITPATYMSPFYSFHDRETDESKSKPYGGILSEVDADTSKTLPTHADREKFEIARQKAEEEWQRRVMEAESGGEPVQHASQKVSGPPSRIKYINFGGYEIETWYAAPYPEEYSRNRVLYICEFCLKYMNSDYVAWRHKLKCPAKHPPGDEIYRDGSISIFEVDGRKNPVYCQNLCLLAKLFLGSKTLYYDVEPFLFYVMTEFDDLGCHFVGYFSKEKRPSSANNVSCILTLPIHQRKGYGNLLIDFSYLLTRIEGKTGSPEKPLSDMGLVSYRNYWRLILSYQLRNQKTPVSIAELSDRTGMTADDIVSGLEALRALVRDPVTKTYALRLDYKYFEECIQSWESKGYVTLNPDALVWTPYIMGRSNQSQFDRAPLHTVAPREGMEEEEEDEDVKESSNEEDLQDLGALKANGHARPTVNGSGNADSDGIPHEPAGPPSTDLLTHAHGLRHQHESTGTTEQNPTTDVPAWRFEIWPPVQAPVFRRKPGRPFGSKSSHNKGISITPTTARTSGRNTPRRSSTLASATPTANPPNVRRGRSAMSTDSPAMEPTSVQSNGIDAEQIRPLDDTGSPAGQQTESAKPETSEGQDAVEGETALGTPNGTRQTPVDGSERTEAPVTEQLTPSKGNGAESPAKIKSMTQKSLVEKVHFIVPADDHDVSHRENGVGENSVGVNGTDADGDAVMGS</sequence>
<dbReference type="Pfam" id="PF17772">
    <property type="entry name" value="zf-MYST"/>
    <property type="match status" value="1"/>
</dbReference>
<proteinExistence type="inferred from homology"/>
<evidence type="ECO:0000313" key="14">
    <source>
        <dbReference type="EMBL" id="GFF11986.1"/>
    </source>
</evidence>
<feature type="compositionally biased region" description="Polar residues" evidence="13">
    <location>
        <begin position="887"/>
        <end position="922"/>
    </location>
</feature>
<reference evidence="14 15" key="1">
    <citation type="submission" date="2020-01" db="EMBL/GenBank/DDBJ databases">
        <title>Aspergillus terreus IFO 6365 whole genome shotgun sequence.</title>
        <authorList>
            <person name="Kanamasa S."/>
            <person name="Takahashi H."/>
        </authorList>
    </citation>
    <scope>NUCLEOTIDE SEQUENCE [LARGE SCALE GENOMIC DNA]</scope>
    <source>
        <strain evidence="14 15">IFO 6365</strain>
    </source>
</reference>
<dbReference type="PROSITE" id="PS51726">
    <property type="entry name" value="MYST_HAT"/>
    <property type="match status" value="1"/>
</dbReference>
<evidence type="ECO:0000256" key="3">
    <source>
        <dbReference type="ARBA" id="ARBA00013184"/>
    </source>
</evidence>
<dbReference type="InterPro" id="IPR002717">
    <property type="entry name" value="HAT_MYST-type"/>
</dbReference>
<feature type="compositionally biased region" description="Polar residues" evidence="13">
    <location>
        <begin position="992"/>
        <end position="1002"/>
    </location>
</feature>
<comment type="caution">
    <text evidence="14">The sequence shown here is derived from an EMBL/GenBank/DDBJ whole genome shotgun (WGS) entry which is preliminary data.</text>
</comment>
<dbReference type="Pfam" id="PF16866">
    <property type="entry name" value="PHD_4"/>
    <property type="match status" value="1"/>
</dbReference>
<dbReference type="FunFam" id="3.40.630.30:FF:000001">
    <property type="entry name" value="Histone acetyltransferase"/>
    <property type="match status" value="1"/>
</dbReference>
<dbReference type="GO" id="GO:0031507">
    <property type="term" value="P:heterochromatin formation"/>
    <property type="evidence" value="ECO:0007669"/>
    <property type="project" value="UniProtKB-ARBA"/>
</dbReference>
<keyword evidence="6" id="KW-0863">Zinc-finger</keyword>
<feature type="compositionally biased region" description="Acidic residues" evidence="13">
    <location>
        <begin position="21"/>
        <end position="34"/>
    </location>
</feature>
<evidence type="ECO:0000256" key="12">
    <source>
        <dbReference type="RuleBase" id="RU361211"/>
    </source>
</evidence>
<dbReference type="GO" id="GO:0004402">
    <property type="term" value="F:histone acetyltransferase activity"/>
    <property type="evidence" value="ECO:0007669"/>
    <property type="project" value="InterPro"/>
</dbReference>
<dbReference type="Gene3D" id="3.30.60.60">
    <property type="entry name" value="N-acetyl transferase-like"/>
    <property type="match status" value="1"/>
</dbReference>
<dbReference type="GO" id="GO:0003712">
    <property type="term" value="F:transcription coregulator activity"/>
    <property type="evidence" value="ECO:0007669"/>
    <property type="project" value="TreeGrafter"/>
</dbReference>
<dbReference type="FunFam" id="3.30.60.60:FF:000001">
    <property type="entry name" value="Histone acetyltransferase"/>
    <property type="match status" value="1"/>
</dbReference>
<feature type="region of interest" description="Disordered" evidence="13">
    <location>
        <begin position="1"/>
        <end position="34"/>
    </location>
</feature>
<dbReference type="InterPro" id="IPR019787">
    <property type="entry name" value="Znf_PHD-finger"/>
</dbReference>
<dbReference type="OrthoDB" id="787137at2759"/>
<feature type="compositionally biased region" description="Low complexity" evidence="13">
    <location>
        <begin position="58"/>
        <end position="67"/>
    </location>
</feature>
<evidence type="ECO:0000256" key="8">
    <source>
        <dbReference type="ARBA" id="ARBA00022853"/>
    </source>
</evidence>
<gene>
    <name evidence="14" type="ORF">ATEIFO6365_0001020900</name>
</gene>
<keyword evidence="5" id="KW-0479">Metal-binding</keyword>
<evidence type="ECO:0000256" key="9">
    <source>
        <dbReference type="ARBA" id="ARBA00022990"/>
    </source>
</evidence>
<dbReference type="GO" id="GO:0003682">
    <property type="term" value="F:chromatin binding"/>
    <property type="evidence" value="ECO:0007669"/>
    <property type="project" value="TreeGrafter"/>
</dbReference>
<evidence type="ECO:0000256" key="13">
    <source>
        <dbReference type="SAM" id="MobiDB-lite"/>
    </source>
</evidence>
<dbReference type="InterPro" id="IPR016181">
    <property type="entry name" value="Acyl_CoA_acyltransferase"/>
</dbReference>
<dbReference type="EC" id="2.3.1.48" evidence="3 12"/>
<comment type="function">
    <text evidence="11">Catalytic component of the NuA4 histone acetyltransferase (HAT) complex which is involved in epigenetic transcriptional activation of selected genes principally by acetylation of nucleosomal histones H4, H3, H2B, H2A and H2A variant H2A.Z. Acetylates histone H4 to form H4K5ac, H4K8ac, H4K12ac and H4K16ac, histone H3 to form H3K14ac, and histone H2A to form H2AK4ac and H2AK7ac. The NuA4 complex is involved in the DNA damage response and is required for chromosome segregation. The NuA4 complex plays a direct role in repair of DNA double-strand breaks (DSBs) through homologous recombination. Recruitment to promoters depends on H3K4me. Also acetylates non-histone proteins. In addition to protein acetyltransferase, can use different acyl-CoA substrates, such as 2-hydroxyisobutanoyl-CoA (2-hydroxyisobutyryl-CoA) or (2E)-butenoyl-CoA (crotonyl-CoA), and is able to mediate protein 2-hydroxyisobutyrylation and crotonylation, respectively.</text>
</comment>
<dbReference type="InterPro" id="IPR011011">
    <property type="entry name" value="Znf_FYVE_PHD"/>
</dbReference>
<dbReference type="GO" id="GO:0008270">
    <property type="term" value="F:zinc ion binding"/>
    <property type="evidence" value="ECO:0007669"/>
    <property type="project" value="UniProtKB-KW"/>
</dbReference>
<dbReference type="SUPFAM" id="SSF57903">
    <property type="entry name" value="FYVE/PHD zinc finger"/>
    <property type="match status" value="1"/>
</dbReference>
<dbReference type="InterPro" id="IPR036388">
    <property type="entry name" value="WH-like_DNA-bd_sf"/>
</dbReference>
<name>A0A5M3YZN2_ASPTE</name>
<organism evidence="14 15">
    <name type="scientific">Aspergillus terreus</name>
    <dbReference type="NCBI Taxonomy" id="33178"/>
    <lineage>
        <taxon>Eukaryota</taxon>
        <taxon>Fungi</taxon>
        <taxon>Dikarya</taxon>
        <taxon>Ascomycota</taxon>
        <taxon>Pezizomycotina</taxon>
        <taxon>Eurotiomycetes</taxon>
        <taxon>Eurotiomycetidae</taxon>
        <taxon>Eurotiales</taxon>
        <taxon>Aspergillaceae</taxon>
        <taxon>Aspergillus</taxon>
        <taxon>Aspergillus subgen. Circumdati</taxon>
    </lineage>
</organism>
<dbReference type="PANTHER" id="PTHR10615">
    <property type="entry name" value="HISTONE ACETYLTRANSFERASE"/>
    <property type="match status" value="1"/>
</dbReference>
<feature type="region of interest" description="Disordered" evidence="13">
    <location>
        <begin position="1048"/>
        <end position="1080"/>
    </location>
</feature>
<keyword evidence="15" id="KW-1185">Reference proteome</keyword>
<evidence type="ECO:0000256" key="4">
    <source>
        <dbReference type="ARBA" id="ARBA00022679"/>
    </source>
</evidence>
<dbReference type="InterPro" id="IPR001965">
    <property type="entry name" value="Znf_PHD"/>
</dbReference>
<feature type="compositionally biased region" description="Low complexity" evidence="13">
    <location>
        <begin position="1060"/>
        <end position="1069"/>
    </location>
</feature>